<name>A0AC60PQB4_IXOPE</name>
<accession>A0AC60PQB4</accession>
<sequence>MATFNGVASNDVLVCRGLRQGCPLSPVLYMLYTSDIERALERTGIGFFLQHTLHGDVVSWRLPGLAFAGDIVLTADNLQDMKVLLIACETEAARLRLRFNAEKSAIALSYGEMEDLESLTIQNSVLPVSTKYKYLGVTLTTSADYLAEHHQNLKTSALRKRNVLRRRLGNTLSDGKERSGTRRWDVTGEANQLVKGDLGWSSFEAREASSKLEYYARCDI</sequence>
<evidence type="ECO:0000313" key="1">
    <source>
        <dbReference type="EMBL" id="KAG0423219.1"/>
    </source>
</evidence>
<protein>
    <submittedName>
        <fullName evidence="1">Uncharacterized protein</fullName>
    </submittedName>
</protein>
<keyword evidence="2" id="KW-1185">Reference proteome</keyword>
<dbReference type="Proteomes" id="UP000805193">
    <property type="component" value="Unassembled WGS sequence"/>
</dbReference>
<comment type="caution">
    <text evidence="1">The sequence shown here is derived from an EMBL/GenBank/DDBJ whole genome shotgun (WGS) entry which is preliminary data.</text>
</comment>
<reference evidence="1 2" key="1">
    <citation type="journal article" date="2020" name="Cell">
        <title>Large-Scale Comparative Analyses of Tick Genomes Elucidate Their Genetic Diversity and Vector Capacities.</title>
        <authorList>
            <consortium name="Tick Genome and Microbiome Consortium (TIGMIC)"/>
            <person name="Jia N."/>
            <person name="Wang J."/>
            <person name="Shi W."/>
            <person name="Du L."/>
            <person name="Sun Y."/>
            <person name="Zhan W."/>
            <person name="Jiang J.F."/>
            <person name="Wang Q."/>
            <person name="Zhang B."/>
            <person name="Ji P."/>
            <person name="Bell-Sakyi L."/>
            <person name="Cui X.M."/>
            <person name="Yuan T.T."/>
            <person name="Jiang B.G."/>
            <person name="Yang W.F."/>
            <person name="Lam T.T."/>
            <person name="Chang Q.C."/>
            <person name="Ding S.J."/>
            <person name="Wang X.J."/>
            <person name="Zhu J.G."/>
            <person name="Ruan X.D."/>
            <person name="Zhao L."/>
            <person name="Wei J.T."/>
            <person name="Ye R.Z."/>
            <person name="Que T.C."/>
            <person name="Du C.H."/>
            <person name="Zhou Y.H."/>
            <person name="Cheng J.X."/>
            <person name="Dai P.F."/>
            <person name="Guo W.B."/>
            <person name="Han X.H."/>
            <person name="Huang E.J."/>
            <person name="Li L.F."/>
            <person name="Wei W."/>
            <person name="Gao Y.C."/>
            <person name="Liu J.Z."/>
            <person name="Shao H.Z."/>
            <person name="Wang X."/>
            <person name="Wang C.C."/>
            <person name="Yang T.C."/>
            <person name="Huo Q.B."/>
            <person name="Li W."/>
            <person name="Chen H.Y."/>
            <person name="Chen S.E."/>
            <person name="Zhou L.G."/>
            <person name="Ni X.B."/>
            <person name="Tian J.H."/>
            <person name="Sheng Y."/>
            <person name="Liu T."/>
            <person name="Pan Y.S."/>
            <person name="Xia L.Y."/>
            <person name="Li J."/>
            <person name="Zhao F."/>
            <person name="Cao W.C."/>
        </authorList>
    </citation>
    <scope>NUCLEOTIDE SEQUENCE [LARGE SCALE GENOMIC DNA]</scope>
    <source>
        <strain evidence="1">Iper-2018</strain>
    </source>
</reference>
<proteinExistence type="predicted"/>
<dbReference type="EMBL" id="JABSTQ010010129">
    <property type="protein sequence ID" value="KAG0423219.1"/>
    <property type="molecule type" value="Genomic_DNA"/>
</dbReference>
<evidence type="ECO:0000313" key="2">
    <source>
        <dbReference type="Proteomes" id="UP000805193"/>
    </source>
</evidence>
<gene>
    <name evidence="1" type="ORF">HPB47_000987</name>
</gene>
<organism evidence="1 2">
    <name type="scientific">Ixodes persulcatus</name>
    <name type="common">Taiga tick</name>
    <dbReference type="NCBI Taxonomy" id="34615"/>
    <lineage>
        <taxon>Eukaryota</taxon>
        <taxon>Metazoa</taxon>
        <taxon>Ecdysozoa</taxon>
        <taxon>Arthropoda</taxon>
        <taxon>Chelicerata</taxon>
        <taxon>Arachnida</taxon>
        <taxon>Acari</taxon>
        <taxon>Parasitiformes</taxon>
        <taxon>Ixodida</taxon>
        <taxon>Ixodoidea</taxon>
        <taxon>Ixodidae</taxon>
        <taxon>Ixodinae</taxon>
        <taxon>Ixodes</taxon>
    </lineage>
</organism>